<keyword evidence="5" id="KW-0699">rRNA-binding</keyword>
<dbReference type="HAMAP" id="MF_00362">
    <property type="entry name" value="Ribosomal_uL10"/>
    <property type="match status" value="1"/>
</dbReference>
<keyword evidence="5" id="KW-0694">RNA-binding</keyword>
<dbReference type="GO" id="GO:1990904">
    <property type="term" value="C:ribonucleoprotein complex"/>
    <property type="evidence" value="ECO:0007669"/>
    <property type="project" value="UniProtKB-KW"/>
</dbReference>
<organism evidence="6 7">
    <name type="scientific">Candidatus Spechtbacteria bacterium RIFCSPHIGHO2_01_FULL_43_30</name>
    <dbReference type="NCBI Taxonomy" id="1802158"/>
    <lineage>
        <taxon>Bacteria</taxon>
        <taxon>Candidatus Spechtiibacteriota</taxon>
    </lineage>
</organism>
<dbReference type="CDD" id="cd05797">
    <property type="entry name" value="Ribosomal_L10"/>
    <property type="match status" value="1"/>
</dbReference>
<dbReference type="InterPro" id="IPR043141">
    <property type="entry name" value="Ribosomal_uL10-like_sf"/>
</dbReference>
<dbReference type="AlphaFoldDB" id="A0A1G2H883"/>
<dbReference type="Proteomes" id="UP000177932">
    <property type="component" value="Unassembled WGS sequence"/>
</dbReference>
<dbReference type="Gene3D" id="6.10.250.290">
    <property type="match status" value="1"/>
</dbReference>
<dbReference type="GO" id="GO:0005840">
    <property type="term" value="C:ribosome"/>
    <property type="evidence" value="ECO:0007669"/>
    <property type="project" value="UniProtKB-KW"/>
</dbReference>
<keyword evidence="2 5" id="KW-0689">Ribosomal protein</keyword>
<comment type="caution">
    <text evidence="6">The sequence shown here is derived from an EMBL/GenBank/DDBJ whole genome shotgun (WGS) entry which is preliminary data.</text>
</comment>
<evidence type="ECO:0000313" key="6">
    <source>
        <dbReference type="EMBL" id="OGZ58471.1"/>
    </source>
</evidence>
<comment type="similarity">
    <text evidence="1 5">Belongs to the universal ribosomal protein uL10 family.</text>
</comment>
<sequence length="171" mass="18806">MATSRQKKEEILRDIKEKLSKNKLVIFVNYKGLTVPVLEGLRSKLREEGIDFKVIKKTLLGMGLKDSGIDADTKSLEGQIGVVIGYKDEILPAKIINKFAKDMENLKILSGIFENKFAGRDKILALAEVPSREELLARIVGSINSPISGIVNVFAGNIRGLVQVLSAISKK</sequence>
<dbReference type="NCBIfam" id="NF000955">
    <property type="entry name" value="PRK00099.1-1"/>
    <property type="match status" value="1"/>
</dbReference>
<evidence type="ECO:0000256" key="2">
    <source>
        <dbReference type="ARBA" id="ARBA00022980"/>
    </source>
</evidence>
<dbReference type="STRING" id="1802158.A2827_00015"/>
<evidence type="ECO:0000256" key="1">
    <source>
        <dbReference type="ARBA" id="ARBA00008889"/>
    </source>
</evidence>
<comment type="subunit">
    <text evidence="5">Part of the ribosomal stalk of the 50S ribosomal subunit. The N-terminus interacts with L11 and the large rRNA to form the base of the stalk. The C-terminus forms an elongated spine to which L12 dimers bind in a sequential fashion forming a multimeric L10(L12)X complex.</text>
</comment>
<accession>A0A1G2H883</accession>
<dbReference type="EMBL" id="MHOD01000006">
    <property type="protein sequence ID" value="OGZ58471.1"/>
    <property type="molecule type" value="Genomic_DNA"/>
</dbReference>
<dbReference type="SUPFAM" id="SSF160369">
    <property type="entry name" value="Ribosomal protein L10-like"/>
    <property type="match status" value="1"/>
</dbReference>
<comment type="function">
    <text evidence="5">Forms part of the ribosomal stalk, playing a central role in the interaction of the ribosome with GTP-bound translation factors.</text>
</comment>
<protein>
    <recommendedName>
        <fullName evidence="4 5">Large ribosomal subunit protein uL10</fullName>
    </recommendedName>
</protein>
<gene>
    <name evidence="5" type="primary">rplJ</name>
    <name evidence="6" type="ORF">A2827_00015</name>
</gene>
<proteinExistence type="inferred from homology"/>
<dbReference type="InterPro" id="IPR022973">
    <property type="entry name" value="Ribosomal_uL10_bac"/>
</dbReference>
<name>A0A1G2H883_9BACT</name>
<keyword evidence="3 5" id="KW-0687">Ribonucleoprotein</keyword>
<evidence type="ECO:0000313" key="7">
    <source>
        <dbReference type="Proteomes" id="UP000177932"/>
    </source>
</evidence>
<dbReference type="PANTHER" id="PTHR11560">
    <property type="entry name" value="39S RIBOSOMAL PROTEIN L10, MITOCHONDRIAL"/>
    <property type="match status" value="1"/>
</dbReference>
<evidence type="ECO:0000256" key="5">
    <source>
        <dbReference type="HAMAP-Rule" id="MF_00362"/>
    </source>
</evidence>
<dbReference type="GO" id="GO:0070180">
    <property type="term" value="F:large ribosomal subunit rRNA binding"/>
    <property type="evidence" value="ECO:0007669"/>
    <property type="project" value="UniProtKB-UniRule"/>
</dbReference>
<dbReference type="Pfam" id="PF00466">
    <property type="entry name" value="Ribosomal_L10"/>
    <property type="match status" value="1"/>
</dbReference>
<dbReference type="GO" id="GO:0006412">
    <property type="term" value="P:translation"/>
    <property type="evidence" value="ECO:0007669"/>
    <property type="project" value="UniProtKB-UniRule"/>
</dbReference>
<evidence type="ECO:0000256" key="3">
    <source>
        <dbReference type="ARBA" id="ARBA00023274"/>
    </source>
</evidence>
<dbReference type="Gene3D" id="3.30.70.1730">
    <property type="match status" value="1"/>
</dbReference>
<dbReference type="InterPro" id="IPR047865">
    <property type="entry name" value="Ribosomal_uL10_bac_type"/>
</dbReference>
<evidence type="ECO:0000256" key="4">
    <source>
        <dbReference type="ARBA" id="ARBA00035202"/>
    </source>
</evidence>
<reference evidence="6 7" key="1">
    <citation type="journal article" date="2016" name="Nat. Commun.">
        <title>Thousands of microbial genomes shed light on interconnected biogeochemical processes in an aquifer system.</title>
        <authorList>
            <person name="Anantharaman K."/>
            <person name="Brown C.T."/>
            <person name="Hug L.A."/>
            <person name="Sharon I."/>
            <person name="Castelle C.J."/>
            <person name="Probst A.J."/>
            <person name="Thomas B.C."/>
            <person name="Singh A."/>
            <person name="Wilkins M.J."/>
            <person name="Karaoz U."/>
            <person name="Brodie E.L."/>
            <person name="Williams K.H."/>
            <person name="Hubbard S.S."/>
            <person name="Banfield J.F."/>
        </authorList>
    </citation>
    <scope>NUCLEOTIDE SEQUENCE [LARGE SCALE GENOMIC DNA]</scope>
</reference>
<dbReference type="InterPro" id="IPR001790">
    <property type="entry name" value="Ribosomal_uL10"/>
</dbReference>